<dbReference type="SUPFAM" id="SSF53335">
    <property type="entry name" value="S-adenosyl-L-methionine-dependent methyltransferases"/>
    <property type="match status" value="1"/>
</dbReference>
<reference evidence="3 4" key="1">
    <citation type="journal article" date="2016" name="Nat. Commun.">
        <title>Thousands of microbial genomes shed light on interconnected biogeochemical processes in an aquifer system.</title>
        <authorList>
            <person name="Anantharaman K."/>
            <person name="Brown C.T."/>
            <person name="Hug L.A."/>
            <person name="Sharon I."/>
            <person name="Castelle C.J."/>
            <person name="Probst A.J."/>
            <person name="Thomas B.C."/>
            <person name="Singh A."/>
            <person name="Wilkins M.J."/>
            <person name="Karaoz U."/>
            <person name="Brodie E.L."/>
            <person name="Williams K.H."/>
            <person name="Hubbard S.S."/>
            <person name="Banfield J.F."/>
        </authorList>
    </citation>
    <scope>NUCLEOTIDE SEQUENCE [LARGE SCALE GENOMIC DNA]</scope>
</reference>
<evidence type="ECO:0000313" key="4">
    <source>
        <dbReference type="Proteomes" id="UP000178107"/>
    </source>
</evidence>
<dbReference type="GO" id="GO:0008757">
    <property type="term" value="F:S-adenosylmethionine-dependent methyltransferase activity"/>
    <property type="evidence" value="ECO:0007669"/>
    <property type="project" value="InterPro"/>
</dbReference>
<evidence type="ECO:0000313" key="3">
    <source>
        <dbReference type="EMBL" id="OHA90534.1"/>
    </source>
</evidence>
<dbReference type="Proteomes" id="UP000178107">
    <property type="component" value="Unassembled WGS sequence"/>
</dbReference>
<evidence type="ECO:0000256" key="1">
    <source>
        <dbReference type="SAM" id="Phobius"/>
    </source>
</evidence>
<gene>
    <name evidence="3" type="ORF">A2838_00975</name>
</gene>
<name>A0A1G2SZX7_9BACT</name>
<comment type="caution">
    <text evidence="3">The sequence shown here is derived from an EMBL/GenBank/DDBJ whole genome shotgun (WGS) entry which is preliminary data.</text>
</comment>
<protein>
    <recommendedName>
        <fullName evidence="2">Methyltransferase type 11 domain-containing protein</fullName>
    </recommendedName>
</protein>
<dbReference type="Pfam" id="PF08241">
    <property type="entry name" value="Methyltransf_11"/>
    <property type="match status" value="1"/>
</dbReference>
<dbReference type="AlphaFoldDB" id="A0A1G2SZX7"/>
<dbReference type="InterPro" id="IPR029063">
    <property type="entry name" value="SAM-dependent_MTases_sf"/>
</dbReference>
<sequence>MNNPDIIKEFYRGYADRIVSKRWRSKYPLRAYVHERQYQSVLSYVKPGMNVLDAGCGEGILSLMMAEKGACVTGVDLSIPNVEVCIKRAAEHNLSGRVSFQTGDVEHLPFEDNFFDLVVSSHVLEHVPDFNKGLSEVMRVTKRRAVVAIPTINNPCSWIQVGRGWYYLKGSRSFLALPYGLILALFALVSGREGVNESYGREDIPHIFRFIHAMEKRISAVGVHLVSYEATSLLLPYFSFFLPVVNYFDRYKGKPILRNFGYGTTFLIEK</sequence>
<feature type="transmembrane region" description="Helical" evidence="1">
    <location>
        <begin position="173"/>
        <end position="191"/>
    </location>
</feature>
<dbReference type="PANTHER" id="PTHR43591">
    <property type="entry name" value="METHYLTRANSFERASE"/>
    <property type="match status" value="1"/>
</dbReference>
<accession>A0A1G2SZX7</accession>
<dbReference type="InterPro" id="IPR013216">
    <property type="entry name" value="Methyltransf_11"/>
</dbReference>
<proteinExistence type="predicted"/>
<evidence type="ECO:0000259" key="2">
    <source>
        <dbReference type="Pfam" id="PF08241"/>
    </source>
</evidence>
<feature type="domain" description="Methyltransferase type 11" evidence="2">
    <location>
        <begin position="52"/>
        <end position="148"/>
    </location>
</feature>
<keyword evidence="1" id="KW-0472">Membrane</keyword>
<keyword evidence="1" id="KW-1133">Transmembrane helix</keyword>
<organism evidence="3 4">
    <name type="scientific">Candidatus Zambryskibacteria bacterium RIFCSPHIGHO2_01_FULL_46_25</name>
    <dbReference type="NCBI Taxonomy" id="1802738"/>
    <lineage>
        <taxon>Bacteria</taxon>
        <taxon>Candidatus Zambryskiibacteriota</taxon>
    </lineage>
</organism>
<keyword evidence="1" id="KW-0812">Transmembrane</keyword>
<dbReference type="CDD" id="cd02440">
    <property type="entry name" value="AdoMet_MTases"/>
    <property type="match status" value="1"/>
</dbReference>
<feature type="transmembrane region" description="Helical" evidence="1">
    <location>
        <begin position="230"/>
        <end position="248"/>
    </location>
</feature>
<dbReference type="EMBL" id="MHVH01000004">
    <property type="protein sequence ID" value="OHA90534.1"/>
    <property type="molecule type" value="Genomic_DNA"/>
</dbReference>
<dbReference type="Gene3D" id="3.40.50.150">
    <property type="entry name" value="Vaccinia Virus protein VP39"/>
    <property type="match status" value="1"/>
</dbReference>